<evidence type="ECO:0000313" key="8">
    <source>
        <dbReference type="EMBL" id="VVN80243.1"/>
    </source>
</evidence>
<evidence type="ECO:0000256" key="4">
    <source>
        <dbReference type="ARBA" id="ARBA00022989"/>
    </source>
</evidence>
<dbReference type="InterPro" id="IPR050545">
    <property type="entry name" value="Mycobact_MmpL"/>
</dbReference>
<evidence type="ECO:0000256" key="5">
    <source>
        <dbReference type="ARBA" id="ARBA00023136"/>
    </source>
</evidence>
<dbReference type="Gene3D" id="1.20.1640.10">
    <property type="entry name" value="Multidrug efflux transporter AcrB transmembrane domain"/>
    <property type="match status" value="2"/>
</dbReference>
<feature type="transmembrane region" description="Helical" evidence="6">
    <location>
        <begin position="286"/>
        <end position="308"/>
    </location>
</feature>
<evidence type="ECO:0000256" key="3">
    <source>
        <dbReference type="ARBA" id="ARBA00022692"/>
    </source>
</evidence>
<dbReference type="Proteomes" id="UP000379480">
    <property type="component" value="Unassembled WGS sequence"/>
</dbReference>
<feature type="transmembrane region" description="Helical" evidence="6">
    <location>
        <begin position="708"/>
        <end position="727"/>
    </location>
</feature>
<sequence>MGNIQQDTMPVICDLHDFDRSSGNRLERWVFNHRPLFMLCMALITLVLGYMMVTRLELRPSFEKMIPQSQPYIKNFLENRKSLRGLGSSVRVVIENTRGDIFDPEYLALLKQVNDELFLTEGVDRAWMKSLWSPAVRWTEVTEEGFQGGPVMPDTYKGSAEDIEQLRQNINRAGIVGSLVASDFKSTMLIVPLLDRASATGQGIDYHQFGQQLEEKLRDKIEYGGDSAARKGAEEGEGKYKVRVIGFAKLVGDLIDGLIQVMMFFGLAVVTSFVIIYGYTRCIRSTLLVIFCSLTAVVWQLGIVAWLGYAIDPYSVLVPFLIFAIGVSHAAQKMNGIMQDIARGTHKLIAARYTFRRLFIAGVTALLADAVGFAVLMLIDIPVIQDLAITASIGVAVLIFTSLLLMPVALSYVGVGAKAAARALKIDNRAAESRGFGKLWDLLDRFTTRKWALGTVLGALVLGIAGFAVSTHLKIGDLDSGAPELRADSRYNRDNAYITGHYALSSDLFAVMIKTPAEGCLDYQTLILADRLAWELQQYPGVQATSSLVNAVRQITAGSFEGNPKLNNIQRNQDVLNYGAQQASVNAPELFNNDCSVMPVIAFLKDHKAETLDAVVAIADKFAQENSSPDRQFLLAAGTAGIEAATNIVVREANRTMLLYVYLAVTLFCLITFRSWRATVVALLPLVLTSILCEALMVAMGIGVKVATLPVIALGVGIGVDYALYLLSVQLHFQRSGMPLSQAYRNAVAFTGRVVGLVGITLAAGVVCWAWSPIKFQADMGILLTFMFIWNMLGALILIPALSYFLLRDTGMKASASVTAT</sequence>
<feature type="domain" description="SSD" evidence="7">
    <location>
        <begin position="290"/>
        <end position="412"/>
    </location>
</feature>
<evidence type="ECO:0000259" key="7">
    <source>
        <dbReference type="PROSITE" id="PS50156"/>
    </source>
</evidence>
<dbReference type="GO" id="GO:0005886">
    <property type="term" value="C:plasma membrane"/>
    <property type="evidence" value="ECO:0007669"/>
    <property type="project" value="UniProtKB-SubCell"/>
</dbReference>
<feature type="transmembrane region" description="Helical" evidence="6">
    <location>
        <begin position="257"/>
        <end position="279"/>
    </location>
</feature>
<feature type="transmembrane region" description="Helical" evidence="6">
    <location>
        <begin position="748"/>
        <end position="772"/>
    </location>
</feature>
<feature type="transmembrane region" description="Helical" evidence="6">
    <location>
        <begin position="358"/>
        <end position="379"/>
    </location>
</feature>
<evidence type="ECO:0000313" key="9">
    <source>
        <dbReference type="Proteomes" id="UP000379480"/>
    </source>
</evidence>
<dbReference type="RefSeq" id="WP_150802597.1">
    <property type="nucleotide sequence ID" value="NZ_CABVHY010000004.1"/>
</dbReference>
<protein>
    <recommendedName>
        <fullName evidence="7">SSD domain-containing protein</fullName>
    </recommendedName>
</protein>
<dbReference type="PROSITE" id="PS50156">
    <property type="entry name" value="SSD"/>
    <property type="match status" value="1"/>
</dbReference>
<feature type="transmembrane region" description="Helical" evidence="6">
    <location>
        <begin position="35"/>
        <end position="53"/>
    </location>
</feature>
<proteinExistence type="predicted"/>
<dbReference type="AlphaFoldDB" id="A0A5E7B1T1"/>
<feature type="transmembrane region" description="Helical" evidence="6">
    <location>
        <begin position="657"/>
        <end position="673"/>
    </location>
</feature>
<dbReference type="PANTHER" id="PTHR33406">
    <property type="entry name" value="MEMBRANE PROTEIN MJ1562-RELATED"/>
    <property type="match status" value="1"/>
</dbReference>
<feature type="transmembrane region" description="Helical" evidence="6">
    <location>
        <begin position="784"/>
        <end position="807"/>
    </location>
</feature>
<reference evidence="8 9" key="1">
    <citation type="submission" date="2019-09" db="EMBL/GenBank/DDBJ databases">
        <authorList>
            <person name="Chandra G."/>
            <person name="Truman W A."/>
        </authorList>
    </citation>
    <scope>NUCLEOTIDE SEQUENCE [LARGE SCALE GENOMIC DNA]</scope>
    <source>
        <strain evidence="8">PS723</strain>
    </source>
</reference>
<dbReference type="SUPFAM" id="SSF82866">
    <property type="entry name" value="Multidrug efflux transporter AcrB transmembrane domain"/>
    <property type="match status" value="2"/>
</dbReference>
<dbReference type="InterPro" id="IPR004869">
    <property type="entry name" value="MMPL_dom"/>
</dbReference>
<dbReference type="PANTHER" id="PTHR33406:SF10">
    <property type="entry name" value="SSD DOMAIN-CONTAINING PROTEIN"/>
    <property type="match status" value="1"/>
</dbReference>
<keyword evidence="3 6" id="KW-0812">Transmembrane</keyword>
<organism evidence="8 9">
    <name type="scientific">Pseudomonas fluorescens</name>
    <dbReference type="NCBI Taxonomy" id="294"/>
    <lineage>
        <taxon>Bacteria</taxon>
        <taxon>Pseudomonadati</taxon>
        <taxon>Pseudomonadota</taxon>
        <taxon>Gammaproteobacteria</taxon>
        <taxon>Pseudomonadales</taxon>
        <taxon>Pseudomonadaceae</taxon>
        <taxon>Pseudomonas</taxon>
    </lineage>
</organism>
<accession>A0A5E7B1T1</accession>
<dbReference type="Pfam" id="PF03176">
    <property type="entry name" value="MMPL"/>
    <property type="match status" value="2"/>
</dbReference>
<dbReference type="OrthoDB" id="5963930at2"/>
<keyword evidence="4 6" id="KW-1133">Transmembrane helix</keyword>
<keyword evidence="5 6" id="KW-0472">Membrane</keyword>
<feature type="transmembrane region" description="Helical" evidence="6">
    <location>
        <begin position="391"/>
        <end position="415"/>
    </location>
</feature>
<name>A0A5E7B1T1_PSEFL</name>
<evidence type="ECO:0000256" key="1">
    <source>
        <dbReference type="ARBA" id="ARBA00004651"/>
    </source>
</evidence>
<comment type="subcellular location">
    <subcellularLocation>
        <location evidence="1">Cell membrane</location>
        <topology evidence="1">Multi-pass membrane protein</topology>
    </subcellularLocation>
</comment>
<dbReference type="EMBL" id="CABVHY010000004">
    <property type="protein sequence ID" value="VVN80243.1"/>
    <property type="molecule type" value="Genomic_DNA"/>
</dbReference>
<gene>
    <name evidence="8" type="ORF">PS723_01029</name>
</gene>
<feature type="transmembrane region" description="Helical" evidence="6">
    <location>
        <begin position="680"/>
        <end position="702"/>
    </location>
</feature>
<evidence type="ECO:0000256" key="6">
    <source>
        <dbReference type="SAM" id="Phobius"/>
    </source>
</evidence>
<feature type="transmembrane region" description="Helical" evidence="6">
    <location>
        <begin position="451"/>
        <end position="469"/>
    </location>
</feature>
<keyword evidence="2" id="KW-1003">Cell membrane</keyword>
<dbReference type="InterPro" id="IPR000731">
    <property type="entry name" value="SSD"/>
</dbReference>
<feature type="transmembrane region" description="Helical" evidence="6">
    <location>
        <begin position="314"/>
        <end position="331"/>
    </location>
</feature>
<evidence type="ECO:0000256" key="2">
    <source>
        <dbReference type="ARBA" id="ARBA00022475"/>
    </source>
</evidence>